<evidence type="ECO:0000313" key="12">
    <source>
        <dbReference type="EMBL" id="CAF1165433.1"/>
    </source>
</evidence>
<dbReference type="GO" id="GO:0000149">
    <property type="term" value="F:SNARE binding"/>
    <property type="evidence" value="ECO:0007669"/>
    <property type="project" value="TreeGrafter"/>
</dbReference>
<feature type="compositionally biased region" description="Polar residues" evidence="8">
    <location>
        <begin position="87"/>
        <end position="99"/>
    </location>
</feature>
<dbReference type="SMART" id="SM00397">
    <property type="entry name" value="t_SNARE"/>
    <property type="match status" value="1"/>
</dbReference>
<keyword evidence="6" id="KW-0175">Coiled coil</keyword>
<dbReference type="InterPro" id="IPR000727">
    <property type="entry name" value="T_SNARE_dom"/>
</dbReference>
<dbReference type="OrthoDB" id="421009at2759"/>
<comment type="similarity">
    <text evidence="2">Belongs to the syntaxin family.</text>
</comment>
<dbReference type="InterPro" id="IPR010989">
    <property type="entry name" value="SNARE"/>
</dbReference>
<evidence type="ECO:0000313" key="13">
    <source>
        <dbReference type="Proteomes" id="UP000663832"/>
    </source>
</evidence>
<dbReference type="PROSITE" id="PS50192">
    <property type="entry name" value="T_SNARE"/>
    <property type="match status" value="1"/>
</dbReference>
<dbReference type="GO" id="GO:0000139">
    <property type="term" value="C:Golgi membrane"/>
    <property type="evidence" value="ECO:0007669"/>
    <property type="project" value="TreeGrafter"/>
</dbReference>
<dbReference type="Proteomes" id="UP000663832">
    <property type="component" value="Unassembled WGS sequence"/>
</dbReference>
<dbReference type="GO" id="GO:0048278">
    <property type="term" value="P:vesicle docking"/>
    <property type="evidence" value="ECO:0007669"/>
    <property type="project" value="TreeGrafter"/>
</dbReference>
<evidence type="ECO:0000256" key="8">
    <source>
        <dbReference type="SAM" id="MobiDB-lite"/>
    </source>
</evidence>
<dbReference type="GO" id="GO:0031201">
    <property type="term" value="C:SNARE complex"/>
    <property type="evidence" value="ECO:0007669"/>
    <property type="project" value="TreeGrafter"/>
</dbReference>
<evidence type="ECO:0000256" key="2">
    <source>
        <dbReference type="ARBA" id="ARBA00009063"/>
    </source>
</evidence>
<accession>A0A813YVC8</accession>
<evidence type="ECO:0000256" key="4">
    <source>
        <dbReference type="ARBA" id="ARBA00022692"/>
    </source>
</evidence>
<evidence type="ECO:0000256" key="3">
    <source>
        <dbReference type="ARBA" id="ARBA00022448"/>
    </source>
</evidence>
<dbReference type="Pfam" id="PF05739">
    <property type="entry name" value="SNARE"/>
    <property type="match status" value="1"/>
</dbReference>
<evidence type="ECO:0000256" key="9">
    <source>
        <dbReference type="SAM" id="Phobius"/>
    </source>
</evidence>
<dbReference type="InterPro" id="IPR045242">
    <property type="entry name" value="Syntaxin"/>
</dbReference>
<feature type="domain" description="T-SNARE coiled-coil homology" evidence="10">
    <location>
        <begin position="283"/>
        <end position="345"/>
    </location>
</feature>
<evidence type="ECO:0000256" key="7">
    <source>
        <dbReference type="ARBA" id="ARBA00023136"/>
    </source>
</evidence>
<dbReference type="PANTHER" id="PTHR19957">
    <property type="entry name" value="SYNTAXIN"/>
    <property type="match status" value="1"/>
</dbReference>
<feature type="transmembrane region" description="Helical" evidence="9">
    <location>
        <begin position="354"/>
        <end position="374"/>
    </location>
</feature>
<dbReference type="GO" id="GO:0006906">
    <property type="term" value="P:vesicle fusion"/>
    <property type="evidence" value="ECO:0007669"/>
    <property type="project" value="TreeGrafter"/>
</dbReference>
<dbReference type="GO" id="GO:0006886">
    <property type="term" value="P:intracellular protein transport"/>
    <property type="evidence" value="ECO:0007669"/>
    <property type="project" value="TreeGrafter"/>
</dbReference>
<dbReference type="AlphaFoldDB" id="A0A813YVC8"/>
<dbReference type="Gene3D" id="1.20.58.70">
    <property type="match status" value="1"/>
</dbReference>
<dbReference type="GO" id="GO:0005484">
    <property type="term" value="F:SNAP receptor activity"/>
    <property type="evidence" value="ECO:0007669"/>
    <property type="project" value="TreeGrafter"/>
</dbReference>
<organism evidence="11 14">
    <name type="scientific">Adineta steineri</name>
    <dbReference type="NCBI Taxonomy" id="433720"/>
    <lineage>
        <taxon>Eukaryota</taxon>
        <taxon>Metazoa</taxon>
        <taxon>Spiralia</taxon>
        <taxon>Gnathifera</taxon>
        <taxon>Rotifera</taxon>
        <taxon>Eurotatoria</taxon>
        <taxon>Bdelloidea</taxon>
        <taxon>Adinetida</taxon>
        <taxon>Adinetidae</taxon>
        <taxon>Adineta</taxon>
    </lineage>
</organism>
<comment type="caution">
    <text evidence="11">The sequence shown here is derived from an EMBL/GenBank/DDBJ whole genome shotgun (WGS) entry which is preliminary data.</text>
</comment>
<evidence type="ECO:0000256" key="1">
    <source>
        <dbReference type="ARBA" id="ARBA00004211"/>
    </source>
</evidence>
<comment type="subcellular location">
    <subcellularLocation>
        <location evidence="1">Membrane</location>
        <topology evidence="1">Single-pass type IV membrane protein</topology>
    </subcellularLocation>
</comment>
<dbReference type="EMBL" id="CAJNOI010000033">
    <property type="protein sequence ID" value="CAF0889593.1"/>
    <property type="molecule type" value="Genomic_DNA"/>
</dbReference>
<keyword evidence="3" id="KW-0813">Transport</keyword>
<keyword evidence="7 9" id="KW-0472">Membrane</keyword>
<name>A0A813YVC8_9BILA</name>
<sequence>MQQEARHRWAPSASKTLPSTTTTTYIETLEPFPYQTLNNNNNTSSSSSSFFLPLTIMPNGRDRTSEFQTTVRTFASRRNGLDGPLPTTINRRQHPQSPTEQRGIFMQHAKRIGNDLSQTFLKLEQLSMIAKQSSLFHDRTMEIQDLTLSIKQDIGNLNRQIAQLQQYMRDTNGVKSKNSQTHSSSVVFVLQSKLATMSNDFKQVLEARTQNLKDEKTRRDVFSRNTVASSLTAAPSIANGRPSVLFRDEQRTTSGGDAVIDMGSDGGHHSSMKQQLLAIDETDTYLATRSEAMQNIEQTIVELGDIFTQLATMVRQQEELIHRIDANVDDATSHIEGAHTELLKYLRSVTSNRWLIIKVFAVLIIFFLIFIVFLA</sequence>
<feature type="region of interest" description="Disordered" evidence="8">
    <location>
        <begin position="1"/>
        <end position="21"/>
    </location>
</feature>
<gene>
    <name evidence="11" type="ORF">BJG266_LOCUS9875</name>
    <name evidence="12" type="ORF">QVE165_LOCUS23807</name>
</gene>
<evidence type="ECO:0000313" key="11">
    <source>
        <dbReference type="EMBL" id="CAF0889593.1"/>
    </source>
</evidence>
<evidence type="ECO:0000256" key="6">
    <source>
        <dbReference type="ARBA" id="ARBA00023054"/>
    </source>
</evidence>
<dbReference type="CDD" id="cd15844">
    <property type="entry name" value="SNARE_syntaxin5"/>
    <property type="match status" value="1"/>
</dbReference>
<dbReference type="PANTHER" id="PTHR19957:SF3">
    <property type="entry name" value="SYNTAXIN-5"/>
    <property type="match status" value="1"/>
</dbReference>
<feature type="region of interest" description="Disordered" evidence="8">
    <location>
        <begin position="77"/>
        <end position="99"/>
    </location>
</feature>
<dbReference type="EMBL" id="CAJNOM010000163">
    <property type="protein sequence ID" value="CAF1165433.1"/>
    <property type="molecule type" value="Genomic_DNA"/>
</dbReference>
<dbReference type="InterPro" id="IPR021538">
    <property type="entry name" value="Syntaxin-5_N"/>
</dbReference>
<reference evidence="11" key="1">
    <citation type="submission" date="2021-02" db="EMBL/GenBank/DDBJ databases">
        <authorList>
            <person name="Nowell W R."/>
        </authorList>
    </citation>
    <scope>NUCLEOTIDE SEQUENCE</scope>
</reference>
<proteinExistence type="inferred from homology"/>
<dbReference type="SUPFAM" id="SSF47661">
    <property type="entry name" value="t-snare proteins"/>
    <property type="match status" value="1"/>
</dbReference>
<evidence type="ECO:0000259" key="10">
    <source>
        <dbReference type="PROSITE" id="PS50192"/>
    </source>
</evidence>
<protein>
    <recommendedName>
        <fullName evidence="10">t-SNARE coiled-coil homology domain-containing protein</fullName>
    </recommendedName>
</protein>
<dbReference type="Proteomes" id="UP000663877">
    <property type="component" value="Unassembled WGS sequence"/>
</dbReference>
<evidence type="ECO:0000256" key="5">
    <source>
        <dbReference type="ARBA" id="ARBA00022989"/>
    </source>
</evidence>
<dbReference type="Pfam" id="PF11416">
    <property type="entry name" value="Syntaxin-5_N"/>
    <property type="match status" value="1"/>
</dbReference>
<dbReference type="GO" id="GO:0006888">
    <property type="term" value="P:endoplasmic reticulum to Golgi vesicle-mediated transport"/>
    <property type="evidence" value="ECO:0007669"/>
    <property type="project" value="TreeGrafter"/>
</dbReference>
<evidence type="ECO:0000313" key="14">
    <source>
        <dbReference type="Proteomes" id="UP000663877"/>
    </source>
</evidence>
<keyword evidence="13" id="KW-1185">Reference proteome</keyword>
<keyword evidence="5 9" id="KW-1133">Transmembrane helix</keyword>
<keyword evidence="4 9" id="KW-0812">Transmembrane</keyword>